<comment type="caution">
    <text evidence="1">The sequence shown here is derived from an EMBL/GenBank/DDBJ whole genome shotgun (WGS) entry which is preliminary data.</text>
</comment>
<sequence>MKIAATQDINRLIGEYLYLEERWQDDPSRFQWTELEALAEAGASAYNEGKGLSFHILALDGMDHNEFHENFLRYSLAAGFDPFKVVHTGNGNTLTTVLNHRNLAENAQHNATSARMQILLQDKARERFAVEEAGADENLSEIATVIALCADSIPKDLLEQLVLKDAAIH</sequence>
<name>A0A916U2F7_9BURK</name>
<keyword evidence="2" id="KW-1185">Reference proteome</keyword>
<organism evidence="1 2">
    <name type="scientific">Undibacterium terreum</name>
    <dbReference type="NCBI Taxonomy" id="1224302"/>
    <lineage>
        <taxon>Bacteria</taxon>
        <taxon>Pseudomonadati</taxon>
        <taxon>Pseudomonadota</taxon>
        <taxon>Betaproteobacteria</taxon>
        <taxon>Burkholderiales</taxon>
        <taxon>Oxalobacteraceae</taxon>
        <taxon>Undibacterium</taxon>
    </lineage>
</organism>
<dbReference type="RefSeq" id="WP_188564043.1">
    <property type="nucleotide sequence ID" value="NZ_BMED01000001.1"/>
</dbReference>
<evidence type="ECO:0000313" key="2">
    <source>
        <dbReference type="Proteomes" id="UP000637423"/>
    </source>
</evidence>
<dbReference type="EMBL" id="BMED01000001">
    <property type="protein sequence ID" value="GGC57950.1"/>
    <property type="molecule type" value="Genomic_DNA"/>
</dbReference>
<dbReference type="AlphaFoldDB" id="A0A916U2F7"/>
<dbReference type="Proteomes" id="UP000637423">
    <property type="component" value="Unassembled WGS sequence"/>
</dbReference>
<evidence type="ECO:0000313" key="1">
    <source>
        <dbReference type="EMBL" id="GGC57950.1"/>
    </source>
</evidence>
<accession>A0A916U2F7</accession>
<reference evidence="1" key="2">
    <citation type="submission" date="2020-09" db="EMBL/GenBank/DDBJ databases">
        <authorList>
            <person name="Sun Q."/>
            <person name="Zhou Y."/>
        </authorList>
    </citation>
    <scope>NUCLEOTIDE SEQUENCE</scope>
    <source>
        <strain evidence="1">CGMCC 1.10998</strain>
    </source>
</reference>
<protein>
    <submittedName>
        <fullName evidence="1">Uncharacterized protein</fullName>
    </submittedName>
</protein>
<proteinExistence type="predicted"/>
<gene>
    <name evidence="1" type="ORF">GCM10011396_00950</name>
</gene>
<reference evidence="1" key="1">
    <citation type="journal article" date="2014" name="Int. J. Syst. Evol. Microbiol.">
        <title>Complete genome sequence of Corynebacterium casei LMG S-19264T (=DSM 44701T), isolated from a smear-ripened cheese.</title>
        <authorList>
            <consortium name="US DOE Joint Genome Institute (JGI-PGF)"/>
            <person name="Walter F."/>
            <person name="Albersmeier A."/>
            <person name="Kalinowski J."/>
            <person name="Ruckert C."/>
        </authorList>
    </citation>
    <scope>NUCLEOTIDE SEQUENCE</scope>
    <source>
        <strain evidence="1">CGMCC 1.10998</strain>
    </source>
</reference>